<accession>A0A843XEX7</accession>
<proteinExistence type="predicted"/>
<evidence type="ECO:0000313" key="2">
    <source>
        <dbReference type="Proteomes" id="UP000652761"/>
    </source>
</evidence>
<dbReference type="AlphaFoldDB" id="A0A843XEX7"/>
<keyword evidence="2" id="KW-1185">Reference proteome</keyword>
<dbReference type="EMBL" id="NMUH01007935">
    <property type="protein sequence ID" value="MQM18049.1"/>
    <property type="molecule type" value="Genomic_DNA"/>
</dbReference>
<sequence>MVVAAIAATTAKATAGTIATAARATVAAARQYKRKKTLVGATKGVYIDLEITCIVGTVPVDTSGRIQVAAADSHKVAVDSY</sequence>
<reference evidence="1" key="1">
    <citation type="submission" date="2017-07" db="EMBL/GenBank/DDBJ databases">
        <title>Taro Niue Genome Assembly and Annotation.</title>
        <authorList>
            <person name="Atibalentja N."/>
            <person name="Keating K."/>
            <person name="Fields C.J."/>
        </authorList>
    </citation>
    <scope>NUCLEOTIDE SEQUENCE</scope>
    <source>
        <strain evidence="1">Niue_2</strain>
        <tissue evidence="1">Leaf</tissue>
    </source>
</reference>
<comment type="caution">
    <text evidence="1">The sequence shown here is derived from an EMBL/GenBank/DDBJ whole genome shotgun (WGS) entry which is preliminary data.</text>
</comment>
<dbReference type="Proteomes" id="UP000652761">
    <property type="component" value="Unassembled WGS sequence"/>
</dbReference>
<organism evidence="1 2">
    <name type="scientific">Colocasia esculenta</name>
    <name type="common">Wild taro</name>
    <name type="synonym">Arum esculentum</name>
    <dbReference type="NCBI Taxonomy" id="4460"/>
    <lineage>
        <taxon>Eukaryota</taxon>
        <taxon>Viridiplantae</taxon>
        <taxon>Streptophyta</taxon>
        <taxon>Embryophyta</taxon>
        <taxon>Tracheophyta</taxon>
        <taxon>Spermatophyta</taxon>
        <taxon>Magnoliopsida</taxon>
        <taxon>Liliopsida</taxon>
        <taxon>Araceae</taxon>
        <taxon>Aroideae</taxon>
        <taxon>Colocasieae</taxon>
        <taxon>Colocasia</taxon>
    </lineage>
</organism>
<evidence type="ECO:0000313" key="1">
    <source>
        <dbReference type="EMBL" id="MQM18049.1"/>
    </source>
</evidence>
<gene>
    <name evidence="1" type="ORF">Taro_051033</name>
</gene>
<protein>
    <submittedName>
        <fullName evidence="1">Uncharacterized protein</fullName>
    </submittedName>
</protein>
<name>A0A843XEX7_COLES</name>